<evidence type="ECO:0000256" key="1">
    <source>
        <dbReference type="ARBA" id="ARBA00004141"/>
    </source>
</evidence>
<dbReference type="EMBL" id="JAGGKC010000005">
    <property type="protein sequence ID" value="MBP1918434.1"/>
    <property type="molecule type" value="Genomic_DNA"/>
</dbReference>
<keyword evidence="2 5" id="KW-0812">Transmembrane</keyword>
<protein>
    <submittedName>
        <fullName evidence="7">O-antigen ligase</fullName>
    </submittedName>
</protein>
<evidence type="ECO:0000259" key="6">
    <source>
        <dbReference type="Pfam" id="PF04932"/>
    </source>
</evidence>
<feature type="transmembrane region" description="Helical" evidence="5">
    <location>
        <begin position="88"/>
        <end position="106"/>
    </location>
</feature>
<feature type="transmembrane region" description="Helical" evidence="5">
    <location>
        <begin position="325"/>
        <end position="348"/>
    </location>
</feature>
<evidence type="ECO:0000256" key="2">
    <source>
        <dbReference type="ARBA" id="ARBA00022692"/>
    </source>
</evidence>
<feature type="transmembrane region" description="Helical" evidence="5">
    <location>
        <begin position="12"/>
        <end position="42"/>
    </location>
</feature>
<reference evidence="7 8" key="1">
    <citation type="submission" date="2021-03" db="EMBL/GenBank/DDBJ databases">
        <title>Genomic Encyclopedia of Type Strains, Phase IV (KMG-IV): sequencing the most valuable type-strain genomes for metagenomic binning, comparative biology and taxonomic classification.</title>
        <authorList>
            <person name="Goeker M."/>
        </authorList>
    </citation>
    <scope>NUCLEOTIDE SEQUENCE [LARGE SCALE GENOMIC DNA]</scope>
    <source>
        <strain evidence="7 8">DSM 6139</strain>
    </source>
</reference>
<dbReference type="PANTHER" id="PTHR37422">
    <property type="entry name" value="TEICHURONIC ACID BIOSYNTHESIS PROTEIN TUAE"/>
    <property type="match status" value="1"/>
</dbReference>
<gene>
    <name evidence="7" type="ORF">J2Z34_000906</name>
</gene>
<keyword evidence="8" id="KW-1185">Reference proteome</keyword>
<feature type="transmembrane region" description="Helical" evidence="5">
    <location>
        <begin position="63"/>
        <end position="82"/>
    </location>
</feature>
<dbReference type="PANTHER" id="PTHR37422:SF17">
    <property type="entry name" value="O-ANTIGEN LIGASE"/>
    <property type="match status" value="1"/>
</dbReference>
<proteinExistence type="predicted"/>
<dbReference type="Proteomes" id="UP001519271">
    <property type="component" value="Unassembled WGS sequence"/>
</dbReference>
<comment type="caution">
    <text evidence="7">The sequence shown here is derived from an EMBL/GenBank/DDBJ whole genome shotgun (WGS) entry which is preliminary data.</text>
</comment>
<comment type="subcellular location">
    <subcellularLocation>
        <location evidence="1">Membrane</location>
        <topology evidence="1">Multi-pass membrane protein</topology>
    </subcellularLocation>
</comment>
<dbReference type="Pfam" id="PF04932">
    <property type="entry name" value="Wzy_C"/>
    <property type="match status" value="1"/>
</dbReference>
<keyword evidence="3 5" id="KW-1133">Transmembrane helix</keyword>
<evidence type="ECO:0000256" key="3">
    <source>
        <dbReference type="ARBA" id="ARBA00022989"/>
    </source>
</evidence>
<keyword evidence="7" id="KW-0436">Ligase</keyword>
<evidence type="ECO:0000313" key="8">
    <source>
        <dbReference type="Proteomes" id="UP001519271"/>
    </source>
</evidence>
<organism evidence="7 8">
    <name type="scientific">Youngiibacter multivorans</name>
    <dbReference type="NCBI Taxonomy" id="937251"/>
    <lineage>
        <taxon>Bacteria</taxon>
        <taxon>Bacillati</taxon>
        <taxon>Bacillota</taxon>
        <taxon>Clostridia</taxon>
        <taxon>Eubacteriales</taxon>
        <taxon>Clostridiaceae</taxon>
        <taxon>Youngiibacter</taxon>
    </lineage>
</organism>
<keyword evidence="4 5" id="KW-0472">Membrane</keyword>
<dbReference type="InterPro" id="IPR007016">
    <property type="entry name" value="O-antigen_ligase-rel_domated"/>
</dbReference>
<dbReference type="GO" id="GO:0016874">
    <property type="term" value="F:ligase activity"/>
    <property type="evidence" value="ECO:0007669"/>
    <property type="project" value="UniProtKB-KW"/>
</dbReference>
<feature type="transmembrane region" description="Helical" evidence="5">
    <location>
        <begin position="231"/>
        <end position="248"/>
    </location>
</feature>
<sequence>MGFFNRNHLFRLMLAAIFLVPLVPMYITPALFVPVIIFYLLYTKKNPDAYARMRRSLAEIRKSRFSLALMLLSIWSLVSVVYSGDKAMSLAGAAIYASAFAAFFILKFELNRPFHTKMVLRTYISSVVVVSAYHALQLVYFAFFSPKPFVRTEHTSFIEHGNILACYMLIALFPMVVMAVRTRKRDVKLAVWYAFVSCLITGSIFLTGSRAGMLGVFLGILTLAFYSSRKFLAVLIPASFMLMVVPYSRNRILDIFSYEQNYSRLRIWKAALYMAKEHPILGIGLNSFFHEYPGYVARFPELNNPYDNNVVYHAHNALFNIQAELGIPGMVLLMLMLVAMYISLVRYLGSDKVWKDGLSFYSGFAVSMIVFVFLNLIDNYSLTPKIICTIAILAGVMHGDARNKGMLHF</sequence>
<accession>A0ABS4G1L4</accession>
<feature type="transmembrane region" description="Helical" evidence="5">
    <location>
        <begin position="192"/>
        <end position="225"/>
    </location>
</feature>
<name>A0ABS4G1L4_9CLOT</name>
<dbReference type="InterPro" id="IPR051533">
    <property type="entry name" value="WaaL-like"/>
</dbReference>
<feature type="transmembrane region" description="Helical" evidence="5">
    <location>
        <begin position="360"/>
        <end position="377"/>
    </location>
</feature>
<evidence type="ECO:0000313" key="7">
    <source>
        <dbReference type="EMBL" id="MBP1918434.1"/>
    </source>
</evidence>
<dbReference type="RefSeq" id="WP_209458666.1">
    <property type="nucleotide sequence ID" value="NZ_JAGGKC010000005.1"/>
</dbReference>
<feature type="transmembrane region" description="Helical" evidence="5">
    <location>
        <begin position="118"/>
        <end position="142"/>
    </location>
</feature>
<feature type="domain" description="O-antigen ligase-related" evidence="6">
    <location>
        <begin position="197"/>
        <end position="334"/>
    </location>
</feature>
<evidence type="ECO:0000256" key="4">
    <source>
        <dbReference type="ARBA" id="ARBA00023136"/>
    </source>
</evidence>
<evidence type="ECO:0000256" key="5">
    <source>
        <dbReference type="SAM" id="Phobius"/>
    </source>
</evidence>
<feature type="transmembrane region" description="Helical" evidence="5">
    <location>
        <begin position="162"/>
        <end position="180"/>
    </location>
</feature>